<comment type="caution">
    <text evidence="1">The sequence shown here is derived from an EMBL/GenBank/DDBJ whole genome shotgun (WGS) entry which is preliminary data.</text>
</comment>
<name>A3K7Y0_SAGS3</name>
<dbReference type="PROSITE" id="PS51257">
    <property type="entry name" value="PROKAR_LIPOPROTEIN"/>
    <property type="match status" value="1"/>
</dbReference>
<accession>A3K7Y0</accession>
<gene>
    <name evidence="1" type="ORF">SSE37_02655</name>
</gene>
<sequence length="231" mass="22552">MRIANLGRLSLALVLGTSLSGCLQGSSGGGAGGGGTGGGGGGGGGSSSFDTEFDRVTAKAPTSNMPTAINASYAGRLKVDVTDPSSTIGEVEGDLDLDVAWNDGQATNPFTGTASNFTGTLVTGQTGTIDGTLTVDNSFGGSISRVVNPSMNVGGVTIPETQIGALSVTLTGELSQGGTAADTQITLGGSFFGDAGEAALGPVVGGYNLPNSGNPAVFDGAIAGTYYIEQK</sequence>
<keyword evidence="2" id="KW-1185">Reference proteome</keyword>
<protein>
    <submittedName>
        <fullName evidence="1">Uncharacterized protein</fullName>
    </submittedName>
</protein>
<evidence type="ECO:0000313" key="2">
    <source>
        <dbReference type="Proteomes" id="UP000005713"/>
    </source>
</evidence>
<dbReference type="AlphaFoldDB" id="A3K7Y0"/>
<dbReference type="EMBL" id="AAYA01000013">
    <property type="protein sequence ID" value="EBA06752.1"/>
    <property type="molecule type" value="Genomic_DNA"/>
</dbReference>
<evidence type="ECO:0000313" key="1">
    <source>
        <dbReference type="EMBL" id="EBA06752.1"/>
    </source>
</evidence>
<dbReference type="OrthoDB" id="7853345at2"/>
<proteinExistence type="predicted"/>
<dbReference type="Proteomes" id="UP000005713">
    <property type="component" value="Unassembled WGS sequence"/>
</dbReference>
<organism evidence="1 2">
    <name type="scientific">Sagittula stellata (strain ATCC 700073 / DSM 11524 / E-37)</name>
    <dbReference type="NCBI Taxonomy" id="388399"/>
    <lineage>
        <taxon>Bacteria</taxon>
        <taxon>Pseudomonadati</taxon>
        <taxon>Pseudomonadota</taxon>
        <taxon>Alphaproteobacteria</taxon>
        <taxon>Rhodobacterales</taxon>
        <taxon>Roseobacteraceae</taxon>
        <taxon>Sagittula</taxon>
    </lineage>
</organism>
<dbReference type="RefSeq" id="WP_005861961.1">
    <property type="nucleotide sequence ID" value="NZ_AAYA01000013.1"/>
</dbReference>
<reference evidence="1 2" key="1">
    <citation type="submission" date="2006-06" db="EMBL/GenBank/DDBJ databases">
        <authorList>
            <person name="Moran M.A."/>
            <person name="Ferriera S."/>
            <person name="Johnson J."/>
            <person name="Kravitz S."/>
            <person name="Beeson K."/>
            <person name="Sutton G."/>
            <person name="Rogers Y.-H."/>
            <person name="Friedman R."/>
            <person name="Frazier M."/>
            <person name="Venter J.C."/>
        </authorList>
    </citation>
    <scope>NUCLEOTIDE SEQUENCE [LARGE SCALE GENOMIC DNA]</scope>
    <source>
        <strain evidence="1 2">E-37</strain>
    </source>
</reference>